<name>A0ABT5U6B7_9GAMM</name>
<organism evidence="3 4">
    <name type="scientific">Spartinivicinus poritis</name>
    <dbReference type="NCBI Taxonomy" id="2994640"/>
    <lineage>
        <taxon>Bacteria</taxon>
        <taxon>Pseudomonadati</taxon>
        <taxon>Pseudomonadota</taxon>
        <taxon>Gammaproteobacteria</taxon>
        <taxon>Oceanospirillales</taxon>
        <taxon>Zooshikellaceae</taxon>
        <taxon>Spartinivicinus</taxon>
    </lineage>
</organism>
<dbReference type="PANTHER" id="PTHR10127:SF850">
    <property type="entry name" value="METALLOENDOPEPTIDASE"/>
    <property type="match status" value="1"/>
</dbReference>
<accession>A0ABT5U6B7</accession>
<dbReference type="Gene3D" id="3.40.390.10">
    <property type="entry name" value="Collagenase (Catalytic Domain)"/>
    <property type="match status" value="1"/>
</dbReference>
<feature type="domain" description="Peptidase metallopeptidase" evidence="2">
    <location>
        <begin position="91"/>
        <end position="269"/>
    </location>
</feature>
<keyword evidence="3" id="KW-0378">Hydrolase</keyword>
<protein>
    <submittedName>
        <fullName evidence="3">M57 family metalloprotease</fullName>
    </submittedName>
</protein>
<dbReference type="PANTHER" id="PTHR10127">
    <property type="entry name" value="DISCOIDIN, CUB, EGF, LAMININ , AND ZINC METALLOPROTEASE DOMAIN CONTAINING"/>
    <property type="match status" value="1"/>
</dbReference>
<gene>
    <name evidence="3" type="ORF">ORQ98_07095</name>
</gene>
<proteinExistence type="predicted"/>
<dbReference type="SMART" id="SM00235">
    <property type="entry name" value="ZnMc"/>
    <property type="match status" value="1"/>
</dbReference>
<dbReference type="Proteomes" id="UP001528823">
    <property type="component" value="Unassembled WGS sequence"/>
</dbReference>
<dbReference type="EMBL" id="JAPMOU010000006">
    <property type="protein sequence ID" value="MDE1461730.1"/>
    <property type="molecule type" value="Genomic_DNA"/>
</dbReference>
<dbReference type="InterPro" id="IPR024079">
    <property type="entry name" value="MetalloPept_cat_dom_sf"/>
</dbReference>
<feature type="chain" id="PRO_5045250355" evidence="1">
    <location>
        <begin position="22"/>
        <end position="340"/>
    </location>
</feature>
<reference evidence="3 4" key="1">
    <citation type="submission" date="2022-11" db="EMBL/GenBank/DDBJ databases">
        <title>Spartinivicinus poritis sp. nov., isolated from scleractinian coral Porites lutea.</title>
        <authorList>
            <person name="Zhang G."/>
            <person name="Cai L."/>
            <person name="Wei Q."/>
        </authorList>
    </citation>
    <scope>NUCLEOTIDE SEQUENCE [LARGE SCALE GENOMIC DNA]</scope>
    <source>
        <strain evidence="3 4">A2-2</strain>
    </source>
</reference>
<feature type="signal peptide" evidence="1">
    <location>
        <begin position="1"/>
        <end position="21"/>
    </location>
</feature>
<dbReference type="GO" id="GO:0008237">
    <property type="term" value="F:metallopeptidase activity"/>
    <property type="evidence" value="ECO:0007669"/>
    <property type="project" value="UniProtKB-KW"/>
</dbReference>
<dbReference type="Pfam" id="PF01400">
    <property type="entry name" value="Astacin"/>
    <property type="match status" value="1"/>
</dbReference>
<sequence length="340" mass="38029">MKFTLISSALSLVALAQAASASLVDTSNKWPNPENIPVCWQIEELQKLSDFSPKLSVINDLDQLMMMDAEQLVTILSLEPSEENLDKIENERFLFQTILGYEQGTQAIKPYISIYKEKIKEMAINEYHKKTNIRFTGWNDCTEQDKQSTNNIRINIVGLYFGNGKYQVTGAYSGIGQPSTELKGKPTLSITVSPEINEKTELAVKGSVIHELGHALGLQHEHDRVDAQDCKYSKLTEPTISNTPSSYGGNYRYVGPYDSRSVMNYCSDGTELTNGDVQGLQYLYPESTQSKAVKCAINPASNYKETGFNYKGWCNGFKNQNACESAKKQDITLCKWTTSN</sequence>
<evidence type="ECO:0000259" key="2">
    <source>
        <dbReference type="SMART" id="SM00235"/>
    </source>
</evidence>
<evidence type="ECO:0000313" key="3">
    <source>
        <dbReference type="EMBL" id="MDE1461730.1"/>
    </source>
</evidence>
<keyword evidence="4" id="KW-1185">Reference proteome</keyword>
<dbReference type="InterPro" id="IPR001506">
    <property type="entry name" value="Peptidase_M12A"/>
</dbReference>
<dbReference type="InterPro" id="IPR006026">
    <property type="entry name" value="Peptidase_Metallo"/>
</dbReference>
<dbReference type="RefSeq" id="WP_274688091.1">
    <property type="nucleotide sequence ID" value="NZ_JAPMOU010000006.1"/>
</dbReference>
<evidence type="ECO:0000313" key="4">
    <source>
        <dbReference type="Proteomes" id="UP001528823"/>
    </source>
</evidence>
<keyword evidence="3" id="KW-0482">Metalloprotease</keyword>
<evidence type="ECO:0000256" key="1">
    <source>
        <dbReference type="SAM" id="SignalP"/>
    </source>
</evidence>
<dbReference type="SUPFAM" id="SSF55486">
    <property type="entry name" value="Metalloproteases ('zincins'), catalytic domain"/>
    <property type="match status" value="1"/>
</dbReference>
<keyword evidence="3" id="KW-0645">Protease</keyword>
<comment type="caution">
    <text evidence="3">The sequence shown here is derived from an EMBL/GenBank/DDBJ whole genome shotgun (WGS) entry which is preliminary data.</text>
</comment>
<keyword evidence="1" id="KW-0732">Signal</keyword>